<evidence type="ECO:0000256" key="4">
    <source>
        <dbReference type="ARBA" id="ARBA00023136"/>
    </source>
</evidence>
<keyword evidence="3" id="KW-1133">Transmembrane helix</keyword>
<comment type="subcellular location">
    <subcellularLocation>
        <location evidence="1">Endomembrane system</location>
        <topology evidence="1">Multi-pass membrane protein</topology>
    </subcellularLocation>
</comment>
<feature type="domain" description="DUF1232" evidence="5">
    <location>
        <begin position="69"/>
        <end position="103"/>
    </location>
</feature>
<comment type="caution">
    <text evidence="6">The sequence shown here is derived from an EMBL/GenBank/DDBJ whole genome shotgun (WGS) entry which is preliminary data.</text>
</comment>
<name>X0SPI5_9ZZZZ</name>
<evidence type="ECO:0000256" key="3">
    <source>
        <dbReference type="ARBA" id="ARBA00022989"/>
    </source>
</evidence>
<proteinExistence type="predicted"/>
<organism evidence="6">
    <name type="scientific">marine sediment metagenome</name>
    <dbReference type="NCBI Taxonomy" id="412755"/>
    <lineage>
        <taxon>unclassified sequences</taxon>
        <taxon>metagenomes</taxon>
        <taxon>ecological metagenomes</taxon>
    </lineage>
</organism>
<sequence>MFASNDAADLRSVALGRELSLHALNQRERQVRRDFWAKLKRFAGRVPFVEDLVAAYYCALDPATPTRVRGMLLAALAYFILPLDIVPDLIVGLGFADDAALLTAVVGLVSAHITPTHRAAAARALDKELPPQS</sequence>
<reference evidence="6" key="1">
    <citation type="journal article" date="2014" name="Front. Microbiol.">
        <title>High frequency of phylogenetically diverse reductive dehalogenase-homologous genes in deep subseafloor sedimentary metagenomes.</title>
        <authorList>
            <person name="Kawai M."/>
            <person name="Futagami T."/>
            <person name="Toyoda A."/>
            <person name="Takaki Y."/>
            <person name="Nishi S."/>
            <person name="Hori S."/>
            <person name="Arai W."/>
            <person name="Tsubouchi T."/>
            <person name="Morono Y."/>
            <person name="Uchiyama I."/>
            <person name="Ito T."/>
            <person name="Fujiyama A."/>
            <person name="Inagaki F."/>
            <person name="Takami H."/>
        </authorList>
    </citation>
    <scope>NUCLEOTIDE SEQUENCE</scope>
    <source>
        <strain evidence="6">Expedition CK06-06</strain>
    </source>
</reference>
<dbReference type="InterPro" id="IPR010652">
    <property type="entry name" value="DUF1232"/>
</dbReference>
<accession>X0SPI5</accession>
<evidence type="ECO:0000256" key="1">
    <source>
        <dbReference type="ARBA" id="ARBA00004127"/>
    </source>
</evidence>
<keyword evidence="2" id="KW-0812">Transmembrane</keyword>
<keyword evidence="4" id="KW-0472">Membrane</keyword>
<dbReference type="GO" id="GO:0012505">
    <property type="term" value="C:endomembrane system"/>
    <property type="evidence" value="ECO:0007669"/>
    <property type="project" value="UniProtKB-SubCell"/>
</dbReference>
<evidence type="ECO:0000259" key="5">
    <source>
        <dbReference type="Pfam" id="PF06803"/>
    </source>
</evidence>
<dbReference type="Pfam" id="PF06803">
    <property type="entry name" value="DUF1232"/>
    <property type="match status" value="1"/>
</dbReference>
<protein>
    <recommendedName>
        <fullName evidence="5">DUF1232 domain-containing protein</fullName>
    </recommendedName>
</protein>
<dbReference type="EMBL" id="BARS01001842">
    <property type="protein sequence ID" value="GAF77036.1"/>
    <property type="molecule type" value="Genomic_DNA"/>
</dbReference>
<evidence type="ECO:0000256" key="2">
    <source>
        <dbReference type="ARBA" id="ARBA00022692"/>
    </source>
</evidence>
<evidence type="ECO:0000313" key="6">
    <source>
        <dbReference type="EMBL" id="GAF77036.1"/>
    </source>
</evidence>
<gene>
    <name evidence="6" type="ORF">S01H1_03365</name>
</gene>
<dbReference type="AlphaFoldDB" id="X0SPI5"/>